<dbReference type="EnsemblPlants" id="OB06G32440.1">
    <property type="protein sequence ID" value="OB06G32440.1"/>
    <property type="gene ID" value="OB06G32440"/>
</dbReference>
<organism evidence="2">
    <name type="scientific">Oryza brachyantha</name>
    <name type="common">malo sina</name>
    <dbReference type="NCBI Taxonomy" id="4533"/>
    <lineage>
        <taxon>Eukaryota</taxon>
        <taxon>Viridiplantae</taxon>
        <taxon>Streptophyta</taxon>
        <taxon>Embryophyta</taxon>
        <taxon>Tracheophyta</taxon>
        <taxon>Spermatophyta</taxon>
        <taxon>Magnoliopsida</taxon>
        <taxon>Liliopsida</taxon>
        <taxon>Poales</taxon>
        <taxon>Poaceae</taxon>
        <taxon>BOP clade</taxon>
        <taxon>Oryzoideae</taxon>
        <taxon>Oryzeae</taxon>
        <taxon>Oryzinae</taxon>
        <taxon>Oryza</taxon>
    </lineage>
</organism>
<dbReference type="AlphaFoldDB" id="J3MGV0"/>
<dbReference type="HOGENOM" id="CLU_2929668_0_0_1"/>
<protein>
    <submittedName>
        <fullName evidence="2">Uncharacterized protein</fullName>
    </submittedName>
</protein>
<sequence>MRSRRRHGWKCRKKKRLRPSLASSSQTLNRSNCMLLYGPSSDTTRIDQQYSVDVQTKLGGK</sequence>
<evidence type="ECO:0000256" key="1">
    <source>
        <dbReference type="SAM" id="MobiDB-lite"/>
    </source>
</evidence>
<keyword evidence="3" id="KW-1185">Reference proteome</keyword>
<dbReference type="Proteomes" id="UP000006038">
    <property type="component" value="Chromosome 6"/>
</dbReference>
<feature type="region of interest" description="Disordered" evidence="1">
    <location>
        <begin position="1"/>
        <end position="28"/>
    </location>
</feature>
<name>J3MGV0_ORYBR</name>
<dbReference type="Gramene" id="OB06G32440.1">
    <property type="protein sequence ID" value="OB06G32440.1"/>
    <property type="gene ID" value="OB06G32440"/>
</dbReference>
<reference evidence="2" key="1">
    <citation type="journal article" date="2013" name="Nat. Commun.">
        <title>Whole-genome sequencing of Oryza brachyantha reveals mechanisms underlying Oryza genome evolution.</title>
        <authorList>
            <person name="Chen J."/>
            <person name="Huang Q."/>
            <person name="Gao D."/>
            <person name="Wang J."/>
            <person name="Lang Y."/>
            <person name="Liu T."/>
            <person name="Li B."/>
            <person name="Bai Z."/>
            <person name="Luis Goicoechea J."/>
            <person name="Liang C."/>
            <person name="Chen C."/>
            <person name="Zhang W."/>
            <person name="Sun S."/>
            <person name="Liao Y."/>
            <person name="Zhang X."/>
            <person name="Yang L."/>
            <person name="Song C."/>
            <person name="Wang M."/>
            <person name="Shi J."/>
            <person name="Liu G."/>
            <person name="Liu J."/>
            <person name="Zhou H."/>
            <person name="Zhou W."/>
            <person name="Yu Q."/>
            <person name="An N."/>
            <person name="Chen Y."/>
            <person name="Cai Q."/>
            <person name="Wang B."/>
            <person name="Liu B."/>
            <person name="Min J."/>
            <person name="Huang Y."/>
            <person name="Wu H."/>
            <person name="Li Z."/>
            <person name="Zhang Y."/>
            <person name="Yin Y."/>
            <person name="Song W."/>
            <person name="Jiang J."/>
            <person name="Jackson S.A."/>
            <person name="Wing R.A."/>
            <person name="Wang J."/>
            <person name="Chen M."/>
        </authorList>
    </citation>
    <scope>NUCLEOTIDE SEQUENCE [LARGE SCALE GENOMIC DNA]</scope>
    <source>
        <strain evidence="2">cv. IRGC 101232</strain>
    </source>
</reference>
<feature type="compositionally biased region" description="Basic residues" evidence="1">
    <location>
        <begin position="1"/>
        <end position="18"/>
    </location>
</feature>
<reference evidence="2" key="2">
    <citation type="submission" date="2013-04" db="UniProtKB">
        <authorList>
            <consortium name="EnsemblPlants"/>
        </authorList>
    </citation>
    <scope>IDENTIFICATION</scope>
</reference>
<accession>J3MGV0</accession>
<proteinExistence type="predicted"/>
<evidence type="ECO:0000313" key="3">
    <source>
        <dbReference type="Proteomes" id="UP000006038"/>
    </source>
</evidence>
<evidence type="ECO:0000313" key="2">
    <source>
        <dbReference type="EnsemblPlants" id="OB06G32440.1"/>
    </source>
</evidence>